<evidence type="ECO:0000256" key="1">
    <source>
        <dbReference type="ARBA" id="ARBA00004141"/>
    </source>
</evidence>
<dbReference type="eggNOG" id="KOG0255">
    <property type="taxonomic scope" value="Eukaryota"/>
</dbReference>
<evidence type="ECO:0000256" key="4">
    <source>
        <dbReference type="ARBA" id="ARBA00023136"/>
    </source>
</evidence>
<dbReference type="OrthoDB" id="5376138at2759"/>
<keyword evidence="2 5" id="KW-0812">Transmembrane</keyword>
<keyword evidence="3 5" id="KW-1133">Transmembrane helix</keyword>
<dbReference type="EMBL" id="AMBO01000376">
    <property type="protein sequence ID" value="EKC99086.1"/>
    <property type="molecule type" value="Genomic_DNA"/>
</dbReference>
<evidence type="ECO:0000313" key="6">
    <source>
        <dbReference type="EMBL" id="EKC99086.1"/>
    </source>
</evidence>
<dbReference type="SUPFAM" id="SSF103473">
    <property type="entry name" value="MFS general substrate transporter"/>
    <property type="match status" value="1"/>
</dbReference>
<dbReference type="InterPro" id="IPR036259">
    <property type="entry name" value="MFS_trans_sf"/>
</dbReference>
<dbReference type="Pfam" id="PF07690">
    <property type="entry name" value="MFS_1"/>
    <property type="match status" value="1"/>
</dbReference>
<protein>
    <submittedName>
        <fullName evidence="6">MSF transporter</fullName>
    </submittedName>
</protein>
<feature type="transmembrane region" description="Helical" evidence="5">
    <location>
        <begin position="378"/>
        <end position="399"/>
    </location>
</feature>
<feature type="transmembrane region" description="Helical" evidence="5">
    <location>
        <begin position="440"/>
        <end position="457"/>
    </location>
</feature>
<comment type="subcellular location">
    <subcellularLocation>
        <location evidence="1">Membrane</location>
        <topology evidence="1">Multi-pass membrane protein</topology>
    </subcellularLocation>
</comment>
<evidence type="ECO:0000313" key="7">
    <source>
        <dbReference type="Proteomes" id="UP000006757"/>
    </source>
</evidence>
<keyword evidence="4 5" id="KW-0472">Membrane</keyword>
<feature type="transmembrane region" description="Helical" evidence="5">
    <location>
        <begin position="220"/>
        <end position="243"/>
    </location>
</feature>
<comment type="caution">
    <text evidence="6">The sequence shown here is derived from an EMBL/GenBank/DDBJ whole genome shotgun (WGS) entry which is preliminary data.</text>
</comment>
<keyword evidence="7" id="KW-1185">Reference proteome</keyword>
<dbReference type="STRING" id="1220162.K1VIZ3"/>
<organism evidence="6 7">
    <name type="scientific">Trichosporon asahii var. asahii (strain CBS 8904)</name>
    <name type="common">Yeast</name>
    <dbReference type="NCBI Taxonomy" id="1220162"/>
    <lineage>
        <taxon>Eukaryota</taxon>
        <taxon>Fungi</taxon>
        <taxon>Dikarya</taxon>
        <taxon>Basidiomycota</taxon>
        <taxon>Agaricomycotina</taxon>
        <taxon>Tremellomycetes</taxon>
        <taxon>Trichosporonales</taxon>
        <taxon>Trichosporonaceae</taxon>
        <taxon>Trichosporon</taxon>
    </lineage>
</organism>
<dbReference type="Proteomes" id="UP000006757">
    <property type="component" value="Unassembled WGS sequence"/>
</dbReference>
<feature type="transmembrane region" description="Helical" evidence="5">
    <location>
        <begin position="79"/>
        <end position="99"/>
    </location>
</feature>
<feature type="transmembrane region" description="Helical" evidence="5">
    <location>
        <begin position="405"/>
        <end position="428"/>
    </location>
</feature>
<feature type="transmembrane region" description="Helical" evidence="5">
    <location>
        <begin position="295"/>
        <end position="318"/>
    </location>
</feature>
<reference evidence="6 7" key="1">
    <citation type="journal article" date="2012" name="Eukaryot. Cell">
        <title>Genome sequence of the Trichosporon asahii environmental strain CBS 8904.</title>
        <authorList>
            <person name="Yang R.Y."/>
            <person name="Li H.T."/>
            <person name="Zhu H."/>
            <person name="Zhou G.P."/>
            <person name="Wang M."/>
            <person name="Wang L."/>
        </authorList>
    </citation>
    <scope>NUCLEOTIDE SEQUENCE [LARGE SCALE GENOMIC DNA]</scope>
    <source>
        <strain evidence="6 7">CBS 8904</strain>
    </source>
</reference>
<feature type="transmembrane region" description="Helical" evidence="5">
    <location>
        <begin position="111"/>
        <end position="138"/>
    </location>
</feature>
<sequence length="509" mass="54397">MAEKHGAGLKELSELDLGAEIVLVDWEEDDPENPLYWPLAKKYLNTAIPLYICGLTSMNGASPGIMAHWGTTWFHTSRLGFATSGTAYLVSFAVASLVTAPLSELFGRKRIYQVATLLSALLFLPQVFTHSLAVLIVVRCFRRSGAAGAAEAAEAAEATEAADKQQGAAASAGNALIGGTIADLFPASSRSLPMNLFVLANFIGQSAGGVVLGWVGEDIGIQWCYGVQGLALAVGVGSTLLLSETRADVLLTRRARRLRREGEEGVWGEGGKYVSRAELGEKHILEMIALTTLEYLFTEPIVGALCIWIGFNWGTIYLGTASTPLVFAQYTSSIGMQGTAQLTMLAGGILGFASSWGQERLYRRACARSRTGQAKPEARLYFAVLGAFVFPAAMYAYAWTGRPHIHWIAPAIFCSVAMAGVSAINYLADAYETYSSSAQASHGFVRSVFAGAFPLFARPMYEQLGYPVASSVVASIALGLAAAPALLLVYGPALRRRSRVTSALTRDNF</sequence>
<feature type="transmembrane region" description="Helical" evidence="5">
    <location>
        <begin position="196"/>
        <end position="214"/>
    </location>
</feature>
<dbReference type="InParanoid" id="K1VIZ3"/>
<dbReference type="InterPro" id="IPR011701">
    <property type="entry name" value="MFS"/>
</dbReference>
<gene>
    <name evidence="6" type="ORF">A1Q2_06627</name>
</gene>
<evidence type="ECO:0000256" key="3">
    <source>
        <dbReference type="ARBA" id="ARBA00022989"/>
    </source>
</evidence>
<feature type="transmembrane region" description="Helical" evidence="5">
    <location>
        <begin position="338"/>
        <end position="357"/>
    </location>
</feature>
<proteinExistence type="predicted"/>
<dbReference type="GO" id="GO:0022857">
    <property type="term" value="F:transmembrane transporter activity"/>
    <property type="evidence" value="ECO:0007669"/>
    <property type="project" value="InterPro"/>
</dbReference>
<evidence type="ECO:0000256" key="2">
    <source>
        <dbReference type="ARBA" id="ARBA00022692"/>
    </source>
</evidence>
<dbReference type="HOGENOM" id="CLU_008455_0_4_1"/>
<dbReference type="GO" id="GO:0005886">
    <property type="term" value="C:plasma membrane"/>
    <property type="evidence" value="ECO:0007669"/>
    <property type="project" value="TreeGrafter"/>
</dbReference>
<evidence type="ECO:0000256" key="5">
    <source>
        <dbReference type="SAM" id="Phobius"/>
    </source>
</evidence>
<dbReference type="PANTHER" id="PTHR23502">
    <property type="entry name" value="MAJOR FACILITATOR SUPERFAMILY"/>
    <property type="match status" value="1"/>
</dbReference>
<dbReference type="PANTHER" id="PTHR23502:SF134">
    <property type="entry name" value="MAJOR FACILITATOR SUPERFAMILY (MFS) PROFILE DOMAIN-CONTAINING PROTEIN-RELATED"/>
    <property type="match status" value="1"/>
</dbReference>
<name>K1VIZ3_TRIAC</name>
<accession>K1VIZ3</accession>
<feature type="transmembrane region" description="Helical" evidence="5">
    <location>
        <begin position="469"/>
        <end position="490"/>
    </location>
</feature>
<dbReference type="Gene3D" id="1.20.1250.20">
    <property type="entry name" value="MFS general substrate transporter like domains"/>
    <property type="match status" value="1"/>
</dbReference>
<dbReference type="AlphaFoldDB" id="K1VIZ3"/>